<protein>
    <recommendedName>
        <fullName evidence="5">Deoxyribonuclease</fullName>
    </recommendedName>
</protein>
<reference evidence="11" key="1">
    <citation type="submission" date="2015-02" db="EMBL/GenBank/DDBJ databases">
        <title>Genome sequencing for Strongylocentrotus purpuratus.</title>
        <authorList>
            <person name="Murali S."/>
            <person name="Liu Y."/>
            <person name="Vee V."/>
            <person name="English A."/>
            <person name="Wang M."/>
            <person name="Skinner E."/>
            <person name="Han Y."/>
            <person name="Muzny D.M."/>
            <person name="Worley K.C."/>
            <person name="Gibbs R.A."/>
        </authorList>
    </citation>
    <scope>NUCLEOTIDE SEQUENCE</scope>
</reference>
<dbReference type="PRINTS" id="PR00130">
    <property type="entry name" value="DNASEI"/>
</dbReference>
<dbReference type="InterPro" id="IPR036691">
    <property type="entry name" value="Endo/exonu/phosph_ase_sf"/>
</dbReference>
<keyword evidence="11" id="KW-1185">Reference proteome</keyword>
<proteinExistence type="inferred from homology"/>
<dbReference type="SMART" id="SM00476">
    <property type="entry name" value="DNaseIc"/>
    <property type="match status" value="1"/>
</dbReference>
<evidence type="ECO:0000259" key="9">
    <source>
        <dbReference type="Pfam" id="PF03372"/>
    </source>
</evidence>
<dbReference type="InParanoid" id="A0A7M7N1X1"/>
<evidence type="ECO:0000256" key="4">
    <source>
        <dbReference type="ARBA" id="ARBA00023157"/>
    </source>
</evidence>
<feature type="signal peptide" evidence="8">
    <location>
        <begin position="1"/>
        <end position="24"/>
    </location>
</feature>
<evidence type="ECO:0000256" key="5">
    <source>
        <dbReference type="PIRNR" id="PIRNR000988"/>
    </source>
</evidence>
<evidence type="ECO:0000256" key="7">
    <source>
        <dbReference type="PIRSR" id="PIRSR000988-2"/>
    </source>
</evidence>
<dbReference type="Pfam" id="PF03372">
    <property type="entry name" value="Exo_endo_phos"/>
    <property type="match status" value="1"/>
</dbReference>
<dbReference type="Gene3D" id="3.60.10.10">
    <property type="entry name" value="Endonuclease/exonuclease/phosphatase"/>
    <property type="match status" value="1"/>
</dbReference>
<dbReference type="FunCoup" id="A0A7M7N1X1">
    <property type="interactions" value="569"/>
</dbReference>
<dbReference type="InterPro" id="IPR005135">
    <property type="entry name" value="Endo/exonuclease/phosphatase"/>
</dbReference>
<feature type="active site" evidence="6">
    <location>
        <position position="103"/>
    </location>
</feature>
<reference evidence="10" key="2">
    <citation type="submission" date="2021-01" db="UniProtKB">
        <authorList>
            <consortium name="EnsemblMetazoa"/>
        </authorList>
    </citation>
    <scope>IDENTIFICATION</scope>
</reference>
<evidence type="ECO:0000313" key="11">
    <source>
        <dbReference type="Proteomes" id="UP000007110"/>
    </source>
</evidence>
<dbReference type="PROSITE" id="PS00918">
    <property type="entry name" value="DNASE_I_2"/>
    <property type="match status" value="1"/>
</dbReference>
<keyword evidence="8" id="KW-0732">Signal</keyword>
<evidence type="ECO:0000256" key="2">
    <source>
        <dbReference type="ARBA" id="ARBA00022722"/>
    </source>
</evidence>
<keyword evidence="4 7" id="KW-1015">Disulfide bond</keyword>
<evidence type="ECO:0000256" key="3">
    <source>
        <dbReference type="ARBA" id="ARBA00022801"/>
    </source>
</evidence>
<dbReference type="AlphaFoldDB" id="A0A7M7N1X1"/>
<dbReference type="GO" id="GO:0005634">
    <property type="term" value="C:nucleus"/>
    <property type="evidence" value="ECO:0000318"/>
    <property type="project" value="GO_Central"/>
</dbReference>
<dbReference type="GO" id="GO:0004530">
    <property type="term" value="F:deoxyribonuclease I activity"/>
    <property type="evidence" value="ECO:0000318"/>
    <property type="project" value="GO_Central"/>
</dbReference>
<evidence type="ECO:0000256" key="1">
    <source>
        <dbReference type="ARBA" id="ARBA00007359"/>
    </source>
</evidence>
<dbReference type="PANTHER" id="PTHR11371">
    <property type="entry name" value="DEOXYRIBONUCLEASE"/>
    <property type="match status" value="1"/>
</dbReference>
<dbReference type="CDD" id="cd10282">
    <property type="entry name" value="DNase1"/>
    <property type="match status" value="1"/>
</dbReference>
<dbReference type="InterPro" id="IPR033125">
    <property type="entry name" value="DNASE_I_2"/>
</dbReference>
<dbReference type="FunFam" id="3.60.10.10:FF:000223">
    <property type="entry name" value="Uncharacterized protein"/>
    <property type="match status" value="1"/>
</dbReference>
<keyword evidence="2 5" id="KW-0540">Nuclease</keyword>
<dbReference type="OMA" id="NHTDFVW"/>
<feature type="active site" evidence="6">
    <location>
        <position position="156"/>
    </location>
</feature>
<keyword evidence="5" id="KW-0255">Endonuclease</keyword>
<dbReference type="PIRSF" id="PIRSF000988">
    <property type="entry name" value="DNase_I_euk"/>
    <property type="match status" value="1"/>
</dbReference>
<dbReference type="RefSeq" id="XP_030829422.1">
    <property type="nucleotide sequence ID" value="XM_030973562.1"/>
</dbReference>
<accession>A0A7M7N1X1</accession>
<dbReference type="KEGG" id="spu:100889861"/>
<feature type="domain" description="Endonuclease/exonuclease/phosphatase" evidence="9">
    <location>
        <begin position="30"/>
        <end position="273"/>
    </location>
</feature>
<comment type="similarity">
    <text evidence="1 5">Belongs to the DNase I family.</text>
</comment>
<feature type="chain" id="PRO_5029698465" description="Deoxyribonuclease" evidence="8">
    <location>
        <begin position="25"/>
        <end position="281"/>
    </location>
</feature>
<evidence type="ECO:0000256" key="8">
    <source>
        <dbReference type="SAM" id="SignalP"/>
    </source>
</evidence>
<dbReference type="PANTHER" id="PTHR11371:SF31">
    <property type="entry name" value="EXTRACELLULAR NUCLEASE"/>
    <property type="match status" value="1"/>
</dbReference>
<evidence type="ECO:0000313" key="10">
    <source>
        <dbReference type="EnsemblMetazoa" id="XP_030829422"/>
    </source>
</evidence>
<dbReference type="GO" id="GO:0006308">
    <property type="term" value="P:DNA catabolic process"/>
    <property type="evidence" value="ECO:0000318"/>
    <property type="project" value="GO_Central"/>
</dbReference>
<organism evidence="10 11">
    <name type="scientific">Strongylocentrotus purpuratus</name>
    <name type="common">Purple sea urchin</name>
    <dbReference type="NCBI Taxonomy" id="7668"/>
    <lineage>
        <taxon>Eukaryota</taxon>
        <taxon>Metazoa</taxon>
        <taxon>Echinodermata</taxon>
        <taxon>Eleutherozoa</taxon>
        <taxon>Echinozoa</taxon>
        <taxon>Echinoidea</taxon>
        <taxon>Euechinoidea</taxon>
        <taxon>Echinacea</taxon>
        <taxon>Camarodonta</taxon>
        <taxon>Echinidea</taxon>
        <taxon>Strongylocentrotidae</taxon>
        <taxon>Strongylocentrotus</taxon>
    </lineage>
</organism>
<sequence>MAPLSTILFCVLAASFSWPHTTSAIKISAFNIQTFGASKMGKPEVVNYLKQIISFYDMVLIQEIRNKDGTAIEQLLDEVNSYSPDHYEMVISSRLGRSSSYKEQYAYFYKTNVLSVVDEFEYPDNGVIDEFEREPYVVLFSAPSTSVKEFAAVALHAKPDEAVSEIDLLADVYDYTLTKWNNPNVALMGDFNADCSYVNGDEWSQIRLRTEDRFDWVIPDTDDTTVSGNTHCAYDRFVLAGTELQQTSSGAKPFKFDAYFGLETSDADDVSDHYPVELEIN</sequence>
<dbReference type="GeneID" id="100889861"/>
<feature type="disulfide bond" description="Essential for enzymatic activity" evidence="7">
    <location>
        <begin position="195"/>
        <end position="232"/>
    </location>
</feature>
<dbReference type="InterPro" id="IPR016202">
    <property type="entry name" value="DNase_I"/>
</dbReference>
<dbReference type="GO" id="GO:0003677">
    <property type="term" value="F:DNA binding"/>
    <property type="evidence" value="ECO:0000318"/>
    <property type="project" value="GO_Central"/>
</dbReference>
<dbReference type="EnsemblMetazoa" id="XM_030973562">
    <property type="protein sequence ID" value="XP_030829422"/>
    <property type="gene ID" value="LOC100889861"/>
</dbReference>
<dbReference type="SUPFAM" id="SSF56219">
    <property type="entry name" value="DNase I-like"/>
    <property type="match status" value="1"/>
</dbReference>
<dbReference type="Proteomes" id="UP000007110">
    <property type="component" value="Unassembled WGS sequence"/>
</dbReference>
<keyword evidence="3 5" id="KW-0378">Hydrolase</keyword>
<dbReference type="OrthoDB" id="10061407at2759"/>
<evidence type="ECO:0000256" key="6">
    <source>
        <dbReference type="PIRSR" id="PIRSR000988-1"/>
    </source>
</evidence>
<name>A0A7M7N1X1_STRPU</name>